<keyword evidence="3" id="KW-1185">Reference proteome</keyword>
<dbReference type="InterPro" id="IPR000477">
    <property type="entry name" value="RT_dom"/>
</dbReference>
<sequence>MLHGRSDSPVSLLAPAWLERTERLLTLFQECPCAAASGFGQAPRGCCSPSAPGPAIFPWVRTCLTNLISFYDKVTRPVDEGKAVDVVYLDFSKAFDMVHHSILLEKLAAHGLDGCALCWVKNWLDGRAQRVVVNGVYSGWWPVTSGVPQGSVLGPVLFNIFINDLDEGIECTLSQFADDTKLCGSVDLLEGRQALQRDLDRLDRCAGANCMRFNKAKCKVLPLGHSNPMQCYRLGEERLESCLAEKDLGVLVDSRLNMSQQCAQVAKKANGILACIRNSVASRSRAVIVPLDWALVRPHLECCVQCWAPHYKRDIEGLERVQRRATELGKGLEHKADGERLRDLGLFSLEKRRLRGDLIALYNCLKGGCREVTSDRTRGNGLKLRQGRFRLDMRKFSFTERVIKRWNRLPREVVESPSLGVFKSRLDEVLRDMV</sequence>
<dbReference type="AlphaFoldDB" id="A0AAN7RSB0"/>
<organism evidence="2 3">
    <name type="scientific">Mycteria americana</name>
    <name type="common">Wood stork</name>
    <dbReference type="NCBI Taxonomy" id="33587"/>
    <lineage>
        <taxon>Eukaryota</taxon>
        <taxon>Metazoa</taxon>
        <taxon>Chordata</taxon>
        <taxon>Craniata</taxon>
        <taxon>Vertebrata</taxon>
        <taxon>Euteleostomi</taxon>
        <taxon>Archelosauria</taxon>
        <taxon>Archosauria</taxon>
        <taxon>Dinosauria</taxon>
        <taxon>Saurischia</taxon>
        <taxon>Theropoda</taxon>
        <taxon>Coelurosauria</taxon>
        <taxon>Aves</taxon>
        <taxon>Neognathae</taxon>
        <taxon>Neoaves</taxon>
        <taxon>Aequornithes</taxon>
        <taxon>Ciconiiformes</taxon>
        <taxon>Ciconiidae</taxon>
        <taxon>Mycteria</taxon>
    </lineage>
</organism>
<gene>
    <name evidence="2" type="ORF">QYF61_013208</name>
</gene>
<proteinExistence type="predicted"/>
<evidence type="ECO:0000313" key="2">
    <source>
        <dbReference type="EMBL" id="KAK4814280.1"/>
    </source>
</evidence>
<dbReference type="SUPFAM" id="SSF56672">
    <property type="entry name" value="DNA/RNA polymerases"/>
    <property type="match status" value="1"/>
</dbReference>
<comment type="caution">
    <text evidence="2">The sequence shown here is derived from an EMBL/GenBank/DDBJ whole genome shotgun (WGS) entry which is preliminary data.</text>
</comment>
<dbReference type="EMBL" id="JAUNZN010000011">
    <property type="protein sequence ID" value="KAK4814280.1"/>
    <property type="molecule type" value="Genomic_DNA"/>
</dbReference>
<dbReference type="Pfam" id="PF00078">
    <property type="entry name" value="RVT_1"/>
    <property type="match status" value="1"/>
</dbReference>
<name>A0AAN7RSB0_MYCAM</name>
<accession>A0AAN7RSB0</accession>
<dbReference type="PANTHER" id="PTHR33332">
    <property type="entry name" value="REVERSE TRANSCRIPTASE DOMAIN-CONTAINING PROTEIN"/>
    <property type="match status" value="1"/>
</dbReference>
<reference evidence="2 3" key="1">
    <citation type="journal article" date="2023" name="J. Hered.">
        <title>Chromosome-level genome of the wood stork (Mycteria americana) provides insight into avian chromosome evolution.</title>
        <authorList>
            <person name="Flamio R. Jr."/>
            <person name="Ramstad K.M."/>
        </authorList>
    </citation>
    <scope>NUCLEOTIDE SEQUENCE [LARGE SCALE GENOMIC DNA]</scope>
    <source>
        <strain evidence="2">JAX WOST 10</strain>
    </source>
</reference>
<dbReference type="InterPro" id="IPR043502">
    <property type="entry name" value="DNA/RNA_pol_sf"/>
</dbReference>
<evidence type="ECO:0000313" key="3">
    <source>
        <dbReference type="Proteomes" id="UP001333110"/>
    </source>
</evidence>
<dbReference type="CDD" id="cd01650">
    <property type="entry name" value="RT_nLTR_like"/>
    <property type="match status" value="1"/>
</dbReference>
<evidence type="ECO:0000259" key="1">
    <source>
        <dbReference type="PROSITE" id="PS50878"/>
    </source>
</evidence>
<dbReference type="Proteomes" id="UP001333110">
    <property type="component" value="Unassembled WGS sequence"/>
</dbReference>
<dbReference type="PROSITE" id="PS50878">
    <property type="entry name" value="RT_POL"/>
    <property type="match status" value="1"/>
</dbReference>
<feature type="domain" description="Reverse transcriptase" evidence="1">
    <location>
        <begin position="1"/>
        <end position="252"/>
    </location>
</feature>
<protein>
    <recommendedName>
        <fullName evidence="1">Reverse transcriptase domain-containing protein</fullName>
    </recommendedName>
</protein>